<comment type="caution">
    <text evidence="2">The sequence shown here is derived from an EMBL/GenBank/DDBJ whole genome shotgun (WGS) entry which is preliminary data.</text>
</comment>
<feature type="compositionally biased region" description="Polar residues" evidence="1">
    <location>
        <begin position="58"/>
        <end position="70"/>
    </location>
</feature>
<organism evidence="2 3">
    <name type="scientific">Araneus ventricosus</name>
    <name type="common">Orbweaver spider</name>
    <name type="synonym">Epeira ventricosa</name>
    <dbReference type="NCBI Taxonomy" id="182803"/>
    <lineage>
        <taxon>Eukaryota</taxon>
        <taxon>Metazoa</taxon>
        <taxon>Ecdysozoa</taxon>
        <taxon>Arthropoda</taxon>
        <taxon>Chelicerata</taxon>
        <taxon>Arachnida</taxon>
        <taxon>Araneae</taxon>
        <taxon>Araneomorphae</taxon>
        <taxon>Entelegynae</taxon>
        <taxon>Araneoidea</taxon>
        <taxon>Araneidae</taxon>
        <taxon>Araneus</taxon>
    </lineage>
</organism>
<dbReference type="Proteomes" id="UP000499080">
    <property type="component" value="Unassembled WGS sequence"/>
</dbReference>
<accession>A0A4Y2PP39</accession>
<evidence type="ECO:0000256" key="1">
    <source>
        <dbReference type="SAM" id="MobiDB-lite"/>
    </source>
</evidence>
<protein>
    <submittedName>
        <fullName evidence="2">Uncharacterized protein</fullName>
    </submittedName>
</protein>
<feature type="region of interest" description="Disordered" evidence="1">
    <location>
        <begin position="1"/>
        <end position="20"/>
    </location>
</feature>
<dbReference type="AlphaFoldDB" id="A0A4Y2PP39"/>
<reference evidence="2 3" key="1">
    <citation type="journal article" date="2019" name="Sci. Rep.">
        <title>Orb-weaving spider Araneus ventricosus genome elucidates the spidroin gene catalogue.</title>
        <authorList>
            <person name="Kono N."/>
            <person name="Nakamura H."/>
            <person name="Ohtoshi R."/>
            <person name="Moran D.A.P."/>
            <person name="Shinohara A."/>
            <person name="Yoshida Y."/>
            <person name="Fujiwara M."/>
            <person name="Mori M."/>
            <person name="Tomita M."/>
            <person name="Arakawa K."/>
        </authorList>
    </citation>
    <scope>NUCLEOTIDE SEQUENCE [LARGE SCALE GENOMIC DNA]</scope>
</reference>
<proteinExistence type="predicted"/>
<feature type="compositionally biased region" description="Basic and acidic residues" evidence="1">
    <location>
        <begin position="71"/>
        <end position="80"/>
    </location>
</feature>
<keyword evidence="3" id="KW-1185">Reference proteome</keyword>
<sequence length="112" mass="12331">MSRFGPQSSDSKRTSGLGEIENPCDNFHGFQAYGSNGAAYSTTHLTQSLKIRKWRPVRSTNGAPSLTQRHPANETQDKKWRPCLGSRSCNTTYSKKSSSPGGRNENPVCNQP</sequence>
<feature type="compositionally biased region" description="Polar residues" evidence="1">
    <location>
        <begin position="87"/>
        <end position="112"/>
    </location>
</feature>
<evidence type="ECO:0000313" key="3">
    <source>
        <dbReference type="Proteomes" id="UP000499080"/>
    </source>
</evidence>
<name>A0A4Y2PP39_ARAVE</name>
<evidence type="ECO:0000313" key="2">
    <source>
        <dbReference type="EMBL" id="GBN51866.1"/>
    </source>
</evidence>
<gene>
    <name evidence="2" type="ORF">AVEN_132738_1</name>
</gene>
<dbReference type="EMBL" id="BGPR01011554">
    <property type="protein sequence ID" value="GBN51866.1"/>
    <property type="molecule type" value="Genomic_DNA"/>
</dbReference>
<feature type="region of interest" description="Disordered" evidence="1">
    <location>
        <begin position="55"/>
        <end position="112"/>
    </location>
</feature>